<gene>
    <name evidence="1" type="ORF">FWK35_00018151</name>
</gene>
<sequence>MLLIGYVNCSMQRVWKMLKIVILLSPNRTVKTKYAIRTMKDKCNVNHKFSNESNNEVKDYYKR</sequence>
<dbReference type="Proteomes" id="UP000478052">
    <property type="component" value="Unassembled WGS sequence"/>
</dbReference>
<dbReference type="AlphaFoldDB" id="A0A6G0XZD6"/>
<protein>
    <submittedName>
        <fullName evidence="1">Uncharacterized protein</fullName>
    </submittedName>
</protein>
<evidence type="ECO:0000313" key="2">
    <source>
        <dbReference type="Proteomes" id="UP000478052"/>
    </source>
</evidence>
<accession>A0A6G0XZD6</accession>
<dbReference type="EMBL" id="VUJU01007354">
    <property type="protein sequence ID" value="KAF0746026.1"/>
    <property type="molecule type" value="Genomic_DNA"/>
</dbReference>
<comment type="caution">
    <text evidence="1">The sequence shown here is derived from an EMBL/GenBank/DDBJ whole genome shotgun (WGS) entry which is preliminary data.</text>
</comment>
<evidence type="ECO:0000313" key="1">
    <source>
        <dbReference type="EMBL" id="KAF0746026.1"/>
    </source>
</evidence>
<proteinExistence type="predicted"/>
<keyword evidence="2" id="KW-1185">Reference proteome</keyword>
<reference evidence="1 2" key="1">
    <citation type="submission" date="2019-08" db="EMBL/GenBank/DDBJ databases">
        <title>Whole genome of Aphis craccivora.</title>
        <authorList>
            <person name="Voronova N.V."/>
            <person name="Shulinski R.S."/>
            <person name="Bandarenka Y.V."/>
            <person name="Zhorov D.G."/>
            <person name="Warner D."/>
        </authorList>
    </citation>
    <scope>NUCLEOTIDE SEQUENCE [LARGE SCALE GENOMIC DNA]</scope>
    <source>
        <strain evidence="1">180601</strain>
        <tissue evidence="1">Whole Body</tissue>
    </source>
</reference>
<organism evidence="1 2">
    <name type="scientific">Aphis craccivora</name>
    <name type="common">Cowpea aphid</name>
    <dbReference type="NCBI Taxonomy" id="307492"/>
    <lineage>
        <taxon>Eukaryota</taxon>
        <taxon>Metazoa</taxon>
        <taxon>Ecdysozoa</taxon>
        <taxon>Arthropoda</taxon>
        <taxon>Hexapoda</taxon>
        <taxon>Insecta</taxon>
        <taxon>Pterygota</taxon>
        <taxon>Neoptera</taxon>
        <taxon>Paraneoptera</taxon>
        <taxon>Hemiptera</taxon>
        <taxon>Sternorrhyncha</taxon>
        <taxon>Aphidomorpha</taxon>
        <taxon>Aphidoidea</taxon>
        <taxon>Aphididae</taxon>
        <taxon>Aphidini</taxon>
        <taxon>Aphis</taxon>
        <taxon>Aphis</taxon>
    </lineage>
</organism>
<name>A0A6G0XZD6_APHCR</name>